<organism evidence="2 3">
    <name type="scientific">Paramagnetospirillum caucaseum</name>
    <dbReference type="NCBI Taxonomy" id="1244869"/>
    <lineage>
        <taxon>Bacteria</taxon>
        <taxon>Pseudomonadati</taxon>
        <taxon>Pseudomonadota</taxon>
        <taxon>Alphaproteobacteria</taxon>
        <taxon>Rhodospirillales</taxon>
        <taxon>Magnetospirillaceae</taxon>
        <taxon>Paramagnetospirillum</taxon>
    </lineage>
</organism>
<evidence type="ECO:0000313" key="3">
    <source>
        <dbReference type="Proteomes" id="UP000011744"/>
    </source>
</evidence>
<dbReference type="Pfam" id="PF00563">
    <property type="entry name" value="EAL"/>
    <property type="match status" value="1"/>
</dbReference>
<dbReference type="eggNOG" id="COG5001">
    <property type="taxonomic scope" value="Bacteria"/>
</dbReference>
<dbReference type="PROSITE" id="PS50883">
    <property type="entry name" value="EAL"/>
    <property type="match status" value="1"/>
</dbReference>
<dbReference type="Gene3D" id="3.20.20.450">
    <property type="entry name" value="EAL domain"/>
    <property type="match status" value="1"/>
</dbReference>
<dbReference type="PANTHER" id="PTHR33121:SF71">
    <property type="entry name" value="OXYGEN SENSOR PROTEIN DOSP"/>
    <property type="match status" value="1"/>
</dbReference>
<dbReference type="AlphaFoldDB" id="M3A8H2"/>
<comment type="caution">
    <text evidence="2">The sequence shown here is derived from an EMBL/GenBank/DDBJ whole genome shotgun (WGS) entry which is preliminary data.</text>
</comment>
<accession>M3A8H2</accession>
<dbReference type="PANTHER" id="PTHR33121">
    <property type="entry name" value="CYCLIC DI-GMP PHOSPHODIESTERASE PDEF"/>
    <property type="match status" value="1"/>
</dbReference>
<sequence length="81" mass="8598">MKIDGSFVREALVVDGSAALIRSMIQLADLFGMAVVAECVETEEQAELLRSLGCTAAQGFLYSPALPGADLAARFFMDKVA</sequence>
<gene>
    <name evidence="2" type="ORF">H261_16458</name>
</gene>
<dbReference type="CDD" id="cd01948">
    <property type="entry name" value="EAL"/>
    <property type="match status" value="1"/>
</dbReference>
<dbReference type="STRING" id="1244869.H261_16458"/>
<evidence type="ECO:0000259" key="1">
    <source>
        <dbReference type="PROSITE" id="PS50883"/>
    </source>
</evidence>
<reference evidence="2 3" key="1">
    <citation type="journal article" date="2014" name="Genome Announc.">
        <title>Draft Genome Sequence of Magnetospirillum sp. Strain SO-1, a Freshwater Magnetotactic Bacterium Isolated from the Ol'khovka River, Russia.</title>
        <authorList>
            <person name="Grouzdev D.S."/>
            <person name="Dziuba M.V."/>
            <person name="Sukhacheva M.S."/>
            <person name="Mardanov A.V."/>
            <person name="Beletskiy A.V."/>
            <person name="Kuznetsov B.B."/>
            <person name="Skryabin K.G."/>
        </authorList>
    </citation>
    <scope>NUCLEOTIDE SEQUENCE [LARGE SCALE GENOMIC DNA]</scope>
    <source>
        <strain evidence="2 3">SO-1</strain>
    </source>
</reference>
<dbReference type="Proteomes" id="UP000011744">
    <property type="component" value="Unassembled WGS sequence"/>
</dbReference>
<dbReference type="RefSeq" id="WP_008619610.1">
    <property type="nucleotide sequence ID" value="NZ_AONQ01000051.1"/>
</dbReference>
<name>M3A8H2_9PROT</name>
<feature type="domain" description="EAL" evidence="1">
    <location>
        <begin position="1"/>
        <end position="79"/>
    </location>
</feature>
<dbReference type="PATRIC" id="fig|1244869.3.peg.3301"/>
<proteinExistence type="predicted"/>
<dbReference type="SUPFAM" id="SSF141868">
    <property type="entry name" value="EAL domain-like"/>
    <property type="match status" value="1"/>
</dbReference>
<dbReference type="GO" id="GO:0071111">
    <property type="term" value="F:cyclic-guanylate-specific phosphodiesterase activity"/>
    <property type="evidence" value="ECO:0007669"/>
    <property type="project" value="InterPro"/>
</dbReference>
<dbReference type="InterPro" id="IPR001633">
    <property type="entry name" value="EAL_dom"/>
</dbReference>
<evidence type="ECO:0000313" key="2">
    <source>
        <dbReference type="EMBL" id="EME68824.1"/>
    </source>
</evidence>
<dbReference type="EMBL" id="AONQ01000051">
    <property type="protein sequence ID" value="EME68824.1"/>
    <property type="molecule type" value="Genomic_DNA"/>
</dbReference>
<protein>
    <submittedName>
        <fullName evidence="2">PAS/PAC sensor(S)-containing diguanylate cyclase/phosphodiesterase</fullName>
    </submittedName>
</protein>
<dbReference type="InterPro" id="IPR035919">
    <property type="entry name" value="EAL_sf"/>
</dbReference>
<keyword evidence="3" id="KW-1185">Reference proteome</keyword>
<dbReference type="InterPro" id="IPR050706">
    <property type="entry name" value="Cyclic-di-GMP_PDE-like"/>
</dbReference>